<dbReference type="AlphaFoldDB" id="A0A0V8QCY8"/>
<keyword evidence="5" id="KW-1185">Reference proteome</keyword>
<dbReference type="InterPro" id="IPR023772">
    <property type="entry name" value="DNA-bd_HTH_TetR-type_CS"/>
</dbReference>
<dbReference type="PROSITE" id="PS01081">
    <property type="entry name" value="HTH_TETR_1"/>
    <property type="match status" value="1"/>
</dbReference>
<dbReference type="EMBL" id="LNAM01000175">
    <property type="protein sequence ID" value="KSV58346.1"/>
    <property type="molecule type" value="Genomic_DNA"/>
</dbReference>
<evidence type="ECO:0000259" key="3">
    <source>
        <dbReference type="PROSITE" id="PS50977"/>
    </source>
</evidence>
<dbReference type="PANTHER" id="PTHR43479">
    <property type="entry name" value="ACREF/ENVCD OPERON REPRESSOR-RELATED"/>
    <property type="match status" value="1"/>
</dbReference>
<evidence type="ECO:0000256" key="2">
    <source>
        <dbReference type="PROSITE-ProRule" id="PRU00335"/>
    </source>
</evidence>
<dbReference type="RefSeq" id="WP_058353387.1">
    <property type="nucleotide sequence ID" value="NZ_CABMMD010000175.1"/>
</dbReference>
<dbReference type="Pfam" id="PF00440">
    <property type="entry name" value="TetR_N"/>
    <property type="match status" value="1"/>
</dbReference>
<feature type="domain" description="HTH tetR-type" evidence="3">
    <location>
        <begin position="9"/>
        <end position="69"/>
    </location>
</feature>
<evidence type="ECO:0000313" key="4">
    <source>
        <dbReference type="EMBL" id="KSV58346.1"/>
    </source>
</evidence>
<dbReference type="Gene3D" id="1.10.357.10">
    <property type="entry name" value="Tetracycline Repressor, domain 2"/>
    <property type="match status" value="1"/>
</dbReference>
<dbReference type="SUPFAM" id="SSF46689">
    <property type="entry name" value="Homeodomain-like"/>
    <property type="match status" value="1"/>
</dbReference>
<dbReference type="GO" id="GO:0003677">
    <property type="term" value="F:DNA binding"/>
    <property type="evidence" value="ECO:0007669"/>
    <property type="project" value="UniProtKB-UniRule"/>
</dbReference>
<organism evidence="4 5">
    <name type="scientific">Acetivibrio ethanolgignens</name>
    <dbReference type="NCBI Taxonomy" id="290052"/>
    <lineage>
        <taxon>Bacteria</taxon>
        <taxon>Bacillati</taxon>
        <taxon>Bacillota</taxon>
        <taxon>Clostridia</taxon>
        <taxon>Eubacteriales</taxon>
        <taxon>Oscillospiraceae</taxon>
        <taxon>Acetivibrio</taxon>
    </lineage>
</organism>
<gene>
    <name evidence="4" type="ORF">ASU35_02785</name>
</gene>
<dbReference type="OrthoDB" id="9812484at2"/>
<accession>A0A0V8QCY8</accession>
<proteinExistence type="predicted"/>
<dbReference type="InterPro" id="IPR001647">
    <property type="entry name" value="HTH_TetR"/>
</dbReference>
<keyword evidence="1 2" id="KW-0238">DNA-binding</keyword>
<dbReference type="PANTHER" id="PTHR43479:SF11">
    <property type="entry name" value="ACREF_ENVCD OPERON REPRESSOR-RELATED"/>
    <property type="match status" value="1"/>
</dbReference>
<comment type="caution">
    <text evidence="4">The sequence shown here is derived from an EMBL/GenBank/DDBJ whole genome shotgun (WGS) entry which is preliminary data.</text>
</comment>
<reference evidence="4 5" key="1">
    <citation type="submission" date="2015-11" db="EMBL/GenBank/DDBJ databases">
        <title>Butyribacter intestini gen. nov., sp. nov., a butyric acid-producing bacterium of the family Lachnospiraceae isolated from the human faeces.</title>
        <authorList>
            <person name="Zou Y."/>
            <person name="Xue W."/>
            <person name="Luo G."/>
            <person name="Lv M."/>
        </authorList>
    </citation>
    <scope>NUCLEOTIDE SEQUENCE [LARGE SCALE GENOMIC DNA]</scope>
    <source>
        <strain evidence="4 5">ACET-33324</strain>
    </source>
</reference>
<protein>
    <submittedName>
        <fullName evidence="4">TetR family transcriptional regulator</fullName>
    </submittedName>
</protein>
<dbReference type="PRINTS" id="PR00455">
    <property type="entry name" value="HTHTETR"/>
</dbReference>
<dbReference type="PROSITE" id="PS50977">
    <property type="entry name" value="HTH_TETR_2"/>
    <property type="match status" value="1"/>
</dbReference>
<dbReference type="Proteomes" id="UP000054874">
    <property type="component" value="Unassembled WGS sequence"/>
</dbReference>
<evidence type="ECO:0000313" key="5">
    <source>
        <dbReference type="Proteomes" id="UP000054874"/>
    </source>
</evidence>
<name>A0A0V8QCY8_9FIRM</name>
<feature type="DNA-binding region" description="H-T-H motif" evidence="2">
    <location>
        <begin position="32"/>
        <end position="51"/>
    </location>
</feature>
<dbReference type="STRING" id="290052.ASU35_02785"/>
<dbReference type="InterPro" id="IPR050624">
    <property type="entry name" value="HTH-type_Tx_Regulator"/>
</dbReference>
<dbReference type="InterPro" id="IPR009057">
    <property type="entry name" value="Homeodomain-like_sf"/>
</dbReference>
<evidence type="ECO:0000256" key="1">
    <source>
        <dbReference type="ARBA" id="ARBA00023125"/>
    </source>
</evidence>
<sequence>MGKIEEKKQKKQETLLQSAFDIFTTKGLQKASISDIVEKAGVAKGTFYLYFKDKLDICNYLIATKSSTLFLNAHKALLNTVLTNLDDKIIFIIDHIIDQLEKDKTLLRFISKNLSWGVFKAALINPKLSSEFNFYELYLDMIANSEENFKNPEILLFMIIELIGSTIHDSILNNQPVPIKELKPCLYDAVRAIIRFQSQHGSTQ</sequence>